<evidence type="ECO:0000313" key="3">
    <source>
        <dbReference type="Proteomes" id="UP000825483"/>
    </source>
</evidence>
<sequence length="515" mass="57131">MKQNRLAIIRLLLKLSALDYRRSNAYGEGKGARIIIAVAGIIFWASLTWLGLLMADQVKSYGMTTANGGSYGATPVGYICGVMPFILFVDFMLRLSFLHSNTQYAKPFLLFPIPRYACADVFVIKSILQPFNLLWTGLFFAYALTATEPADATAAALIIAISLSAIVLNSLWYTIVHTLITVNITWWILPIIVYAAISIPFFSGQGISLDSFCDFYAFAGSTLTEHYIIMFLGIAVSFATLFAIGRTIAFKAADAELNGNDRNSTTESHRQISFSNVSSEPLVFVKLELASMKRNKNRRKASLYAVLTTVFVSITLTFTSIYSDNNLDQTYMLLYGFQVFPSMLAVNIMGYEGNYIDVLMMRKECILSLLKAKLFISCVMTLLPFLLMMPTVFAGTTDILRLTTFALITAGPVNCAYFQLAVTNDRTIPLVSKITGNKGKHIGTQQIITTIGALFIPLFAVRTMDSAIGQSTTSMALSAFSIIVIATSNLWLRHIYVRMAKRKYSNLENFHTTRN</sequence>
<feature type="transmembrane region" description="Helical" evidence="1">
    <location>
        <begin position="442"/>
        <end position="461"/>
    </location>
</feature>
<feature type="transmembrane region" description="Helical" evidence="1">
    <location>
        <begin position="187"/>
        <end position="207"/>
    </location>
</feature>
<organism evidence="2 3">
    <name type="scientific">Prevotella lacticifex</name>
    <dbReference type="NCBI Taxonomy" id="2854755"/>
    <lineage>
        <taxon>Bacteria</taxon>
        <taxon>Pseudomonadati</taxon>
        <taxon>Bacteroidota</taxon>
        <taxon>Bacteroidia</taxon>
        <taxon>Bacteroidales</taxon>
        <taxon>Prevotellaceae</taxon>
        <taxon>Prevotella</taxon>
    </lineage>
</organism>
<keyword evidence="1" id="KW-0472">Membrane</keyword>
<dbReference type="InterPro" id="IPR043742">
    <property type="entry name" value="DUF5687"/>
</dbReference>
<dbReference type="RefSeq" id="WP_223929107.1">
    <property type="nucleotide sequence ID" value="NZ_BPTU01000001.1"/>
</dbReference>
<proteinExistence type="predicted"/>
<keyword evidence="1" id="KW-0812">Transmembrane</keyword>
<keyword evidence="3" id="KW-1185">Reference proteome</keyword>
<feature type="transmembrane region" description="Helical" evidence="1">
    <location>
        <begin position="301"/>
        <end position="321"/>
    </location>
</feature>
<reference evidence="2" key="1">
    <citation type="journal article" date="2022" name="Int. J. Syst. Evol. Microbiol.">
        <title>Prevotella lacticifex sp. nov., isolated from the rumen of cows.</title>
        <authorList>
            <person name="Shinkai T."/>
            <person name="Ikeyama N."/>
            <person name="Kumagai M."/>
            <person name="Ohmori H."/>
            <person name="Sakamoto M."/>
            <person name="Ohkuma M."/>
            <person name="Mitsumori M."/>
        </authorList>
    </citation>
    <scope>NUCLEOTIDE SEQUENCE</scope>
    <source>
        <strain evidence="2">R5076</strain>
    </source>
</reference>
<feature type="transmembrane region" description="Helical" evidence="1">
    <location>
        <begin position="116"/>
        <end position="142"/>
    </location>
</feature>
<dbReference type="AlphaFoldDB" id="A0A9R1CA48"/>
<evidence type="ECO:0000313" key="2">
    <source>
        <dbReference type="EMBL" id="GJG58745.1"/>
    </source>
</evidence>
<feature type="transmembrane region" description="Helical" evidence="1">
    <location>
        <begin position="333"/>
        <end position="351"/>
    </location>
</feature>
<feature type="transmembrane region" description="Helical" evidence="1">
    <location>
        <begin position="399"/>
        <end position="422"/>
    </location>
</feature>
<feature type="transmembrane region" description="Helical" evidence="1">
    <location>
        <begin position="31"/>
        <end position="55"/>
    </location>
</feature>
<gene>
    <name evidence="2" type="ORF">PRLR5076_15960</name>
</gene>
<accession>A0A9R1CA48</accession>
<name>A0A9R1CA48_9BACT</name>
<feature type="transmembrane region" description="Helical" evidence="1">
    <location>
        <begin position="154"/>
        <end position="175"/>
    </location>
</feature>
<dbReference type="Pfam" id="PF18940">
    <property type="entry name" value="DUF5687"/>
    <property type="match status" value="1"/>
</dbReference>
<dbReference type="Proteomes" id="UP000825483">
    <property type="component" value="Unassembled WGS sequence"/>
</dbReference>
<keyword evidence="1" id="KW-1133">Transmembrane helix</keyword>
<feature type="transmembrane region" description="Helical" evidence="1">
    <location>
        <begin position="372"/>
        <end position="393"/>
    </location>
</feature>
<protein>
    <submittedName>
        <fullName evidence="2">Uncharacterized protein</fullName>
    </submittedName>
</protein>
<dbReference type="EMBL" id="BPUB01000001">
    <property type="protein sequence ID" value="GJG58745.1"/>
    <property type="molecule type" value="Genomic_DNA"/>
</dbReference>
<dbReference type="GeneID" id="72467222"/>
<comment type="caution">
    <text evidence="2">The sequence shown here is derived from an EMBL/GenBank/DDBJ whole genome shotgun (WGS) entry which is preliminary data.</text>
</comment>
<evidence type="ECO:0000256" key="1">
    <source>
        <dbReference type="SAM" id="Phobius"/>
    </source>
</evidence>
<feature type="transmembrane region" description="Helical" evidence="1">
    <location>
        <begin position="473"/>
        <end position="492"/>
    </location>
</feature>
<feature type="transmembrane region" description="Helical" evidence="1">
    <location>
        <begin position="227"/>
        <end position="244"/>
    </location>
</feature>
<feature type="transmembrane region" description="Helical" evidence="1">
    <location>
        <begin position="75"/>
        <end position="95"/>
    </location>
</feature>